<feature type="domain" description="Methyltransferase type 11" evidence="1">
    <location>
        <begin position="49"/>
        <end position="144"/>
    </location>
</feature>
<evidence type="ECO:0000259" key="1">
    <source>
        <dbReference type="Pfam" id="PF08241"/>
    </source>
</evidence>
<dbReference type="Proteomes" id="UP000029443">
    <property type="component" value="Unassembled WGS sequence"/>
</dbReference>
<reference evidence="2 3" key="1">
    <citation type="submission" date="2012-09" db="EMBL/GenBank/DDBJ databases">
        <title>Genome Sequence of alkane-degrading Bacterium Alcanivorax jadensis T9.</title>
        <authorList>
            <person name="Lai Q."/>
            <person name="Shao Z."/>
        </authorList>
    </citation>
    <scope>NUCLEOTIDE SEQUENCE [LARGE SCALE GENOMIC DNA]</scope>
    <source>
        <strain evidence="2 3">T9</strain>
    </source>
</reference>
<name>A0ABR4WGB8_9GAMM</name>
<dbReference type="PANTHER" id="PTHR43861:SF1">
    <property type="entry name" value="TRANS-ACONITATE 2-METHYLTRANSFERASE"/>
    <property type="match status" value="1"/>
</dbReference>
<protein>
    <recommendedName>
        <fullName evidence="1">Methyltransferase type 11 domain-containing protein</fullName>
    </recommendedName>
</protein>
<dbReference type="InterPro" id="IPR029063">
    <property type="entry name" value="SAM-dependent_MTases_sf"/>
</dbReference>
<proteinExistence type="predicted"/>
<dbReference type="InterPro" id="IPR013216">
    <property type="entry name" value="Methyltransf_11"/>
</dbReference>
<dbReference type="Gene3D" id="3.40.50.150">
    <property type="entry name" value="Vaccinia Virus protein VP39"/>
    <property type="match status" value="1"/>
</dbReference>
<dbReference type="Pfam" id="PF08241">
    <property type="entry name" value="Methyltransf_11"/>
    <property type="match status" value="1"/>
</dbReference>
<dbReference type="RefSeq" id="WP_035245310.1">
    <property type="nucleotide sequence ID" value="NZ_ARXU01000002.1"/>
</dbReference>
<evidence type="ECO:0000313" key="2">
    <source>
        <dbReference type="EMBL" id="KGD62525.1"/>
    </source>
</evidence>
<dbReference type="PANTHER" id="PTHR43861">
    <property type="entry name" value="TRANS-ACONITATE 2-METHYLTRANSFERASE-RELATED"/>
    <property type="match status" value="1"/>
</dbReference>
<sequence>MTPEQLAAQLRCPSGDDGAQVADNMNQHNQPIIAASYQALAPSAGDHIVEVGPGTAGHLPDLLAMADDLHYTGLDLSADMVSAAGALHGHRQQVRFLQGDLHNPPLPEGSADHLVAINVVYFWNPLRPALNAIRKLLRPGGKLCLGLRDRNSMATMPVFQHGFVTYEGPDLQQALATAGFVDVQQQVVPEQSINVMGQVMHKTGLVITARNPEVVP</sequence>
<dbReference type="EMBL" id="ARXU01000002">
    <property type="protein sequence ID" value="KGD62525.1"/>
    <property type="molecule type" value="Genomic_DNA"/>
</dbReference>
<dbReference type="SUPFAM" id="SSF53335">
    <property type="entry name" value="S-adenosyl-L-methionine-dependent methyltransferases"/>
    <property type="match status" value="1"/>
</dbReference>
<organism evidence="2 3">
    <name type="scientific">Alcanivorax jadensis T9</name>
    <dbReference type="NCBI Taxonomy" id="1177181"/>
    <lineage>
        <taxon>Bacteria</taxon>
        <taxon>Pseudomonadati</taxon>
        <taxon>Pseudomonadota</taxon>
        <taxon>Gammaproteobacteria</taxon>
        <taxon>Oceanospirillales</taxon>
        <taxon>Alcanivoracaceae</taxon>
        <taxon>Alcanivorax</taxon>
    </lineage>
</organism>
<gene>
    <name evidence="2" type="ORF">T9A_00816</name>
</gene>
<keyword evidence="3" id="KW-1185">Reference proteome</keyword>
<comment type="caution">
    <text evidence="2">The sequence shown here is derived from an EMBL/GenBank/DDBJ whole genome shotgun (WGS) entry which is preliminary data.</text>
</comment>
<dbReference type="CDD" id="cd02440">
    <property type="entry name" value="AdoMet_MTases"/>
    <property type="match status" value="1"/>
</dbReference>
<evidence type="ECO:0000313" key="3">
    <source>
        <dbReference type="Proteomes" id="UP000029443"/>
    </source>
</evidence>
<accession>A0ABR4WGB8</accession>